<comment type="caution">
    <text evidence="5">The sequence shown here is derived from an EMBL/GenBank/DDBJ whole genome shotgun (WGS) entry which is preliminary data.</text>
</comment>
<feature type="transmembrane region" description="Helical" evidence="4">
    <location>
        <begin position="79"/>
        <end position="100"/>
    </location>
</feature>
<evidence type="ECO:0000256" key="1">
    <source>
        <dbReference type="ARBA" id="ARBA00022801"/>
    </source>
</evidence>
<sequence length="480" mass="51598">MRPFEIGLVVADLLALLVLAVPPLRRAGHVAPLAALAAVAQVLVEGARVPLVPAYVLAAALTAAWAWRMLRPPVPTWAGRLGVGLCAMGLVPAMALPMLLPVLRFPPPAGPHGIGTLTYHWTDAGRQEILGPDPAARRELMVQIWYPARRDPSAPRTPYVEDPGVTTAVARLAGVPDATFAHMRQSTGNAVAAAPAAPGRHPVLVFLEGAQGFRQMNTFQVEALVSHGYVVVAVDQPYAAGSVRFPDGRSIAGLPRERLMPLVDQSLEPADTAPVLNGRPLPDGMIPHLARDVTFTLDRVAGLDRADPRGILTGRLDLRRTGVLGISLGGIVTAQACAREPRLRACLIMDAPMPVGVVRDGIEQPAMWLTRDAATMRREGWDEAEVQRHQSTMRGLYDKLPGAGYFVLMPDTYHGDYTDAPLWSPLMRAAGLAGPIGAERAHSIINAYTLAFFDRHLKEAPAALLDGEPPFPGVRFESRR</sequence>
<evidence type="ECO:0000313" key="6">
    <source>
        <dbReference type="Proteomes" id="UP000295157"/>
    </source>
</evidence>
<keyword evidence="6" id="KW-1185">Reference proteome</keyword>
<evidence type="ECO:0000256" key="3">
    <source>
        <dbReference type="ARBA" id="ARBA00023098"/>
    </source>
</evidence>
<proteinExistence type="predicted"/>
<keyword evidence="2" id="KW-0442">Lipid degradation</keyword>
<dbReference type="OrthoDB" id="569821at2"/>
<dbReference type="RefSeq" id="WP_132334807.1">
    <property type="nucleotide sequence ID" value="NZ_SMJZ01000090.1"/>
</dbReference>
<keyword evidence="4" id="KW-1133">Transmembrane helix</keyword>
<dbReference type="EMBL" id="SMJZ01000090">
    <property type="protein sequence ID" value="TDC04370.1"/>
    <property type="molecule type" value="Genomic_DNA"/>
</dbReference>
<feature type="transmembrane region" description="Helical" evidence="4">
    <location>
        <begin position="47"/>
        <end position="67"/>
    </location>
</feature>
<evidence type="ECO:0000313" key="5">
    <source>
        <dbReference type="EMBL" id="TDC04370.1"/>
    </source>
</evidence>
<dbReference type="SUPFAM" id="SSF53474">
    <property type="entry name" value="alpha/beta-Hydrolases"/>
    <property type="match status" value="1"/>
</dbReference>
<evidence type="ECO:0000256" key="4">
    <source>
        <dbReference type="SAM" id="Phobius"/>
    </source>
</evidence>
<keyword evidence="4" id="KW-0812">Transmembrane</keyword>
<accession>A0A4R4NAP8</accession>
<protein>
    <submittedName>
        <fullName evidence="5">Carboxylic ester hydrolase</fullName>
    </submittedName>
</protein>
<dbReference type="GO" id="GO:0003847">
    <property type="term" value="F:1-alkyl-2-acetylglycerophosphocholine esterase activity"/>
    <property type="evidence" value="ECO:0007669"/>
    <property type="project" value="TreeGrafter"/>
</dbReference>
<dbReference type="PANTHER" id="PTHR10272">
    <property type="entry name" value="PLATELET-ACTIVATING FACTOR ACETYLHYDROLASE"/>
    <property type="match status" value="1"/>
</dbReference>
<dbReference type="InterPro" id="IPR029058">
    <property type="entry name" value="AB_hydrolase_fold"/>
</dbReference>
<dbReference type="Proteomes" id="UP000295157">
    <property type="component" value="Unassembled WGS sequence"/>
</dbReference>
<organism evidence="5 6">
    <name type="scientific">Nonomuraea longispora</name>
    <dbReference type="NCBI Taxonomy" id="1848320"/>
    <lineage>
        <taxon>Bacteria</taxon>
        <taxon>Bacillati</taxon>
        <taxon>Actinomycetota</taxon>
        <taxon>Actinomycetes</taxon>
        <taxon>Streptosporangiales</taxon>
        <taxon>Streptosporangiaceae</taxon>
        <taxon>Nonomuraea</taxon>
    </lineage>
</organism>
<evidence type="ECO:0000256" key="2">
    <source>
        <dbReference type="ARBA" id="ARBA00022963"/>
    </source>
</evidence>
<name>A0A4R4NAP8_9ACTN</name>
<dbReference type="Gene3D" id="3.40.50.1820">
    <property type="entry name" value="alpha/beta hydrolase"/>
    <property type="match status" value="1"/>
</dbReference>
<keyword evidence="3" id="KW-0443">Lipid metabolism</keyword>
<keyword evidence="4" id="KW-0472">Membrane</keyword>
<dbReference type="PANTHER" id="PTHR10272:SF0">
    <property type="entry name" value="PLATELET-ACTIVATING FACTOR ACETYLHYDROLASE"/>
    <property type="match status" value="1"/>
</dbReference>
<reference evidence="5 6" key="1">
    <citation type="submission" date="2019-02" db="EMBL/GenBank/DDBJ databases">
        <title>Draft genome sequences of novel Actinobacteria.</title>
        <authorList>
            <person name="Sahin N."/>
            <person name="Ay H."/>
            <person name="Saygin H."/>
        </authorList>
    </citation>
    <scope>NUCLEOTIDE SEQUENCE [LARGE SCALE GENOMIC DNA]</scope>
    <source>
        <strain evidence="5 6">KC201</strain>
    </source>
</reference>
<dbReference type="AlphaFoldDB" id="A0A4R4NAP8"/>
<gene>
    <name evidence="5" type="ORF">E1267_23070</name>
</gene>
<keyword evidence="1 5" id="KW-0378">Hydrolase</keyword>
<dbReference type="GO" id="GO:0016042">
    <property type="term" value="P:lipid catabolic process"/>
    <property type="evidence" value="ECO:0007669"/>
    <property type="project" value="UniProtKB-KW"/>
</dbReference>